<reference evidence="5 6" key="1">
    <citation type="submission" date="2017-10" db="EMBL/GenBank/DDBJ databases">
        <title>Integration of genomic and chemical information greatly accelerates assignment of the full stereostructure of myelolactone, a potent inhibitor of myeloma from a marine-derived Micromonospora.</title>
        <authorList>
            <person name="Kim M.C."/>
            <person name="Machado H."/>
            <person name="Jensen P.R."/>
            <person name="Fenical W."/>
        </authorList>
    </citation>
    <scope>NUCLEOTIDE SEQUENCE [LARGE SCALE GENOMIC DNA]</scope>
    <source>
        <strain evidence="5 6">CNY-010</strain>
    </source>
</reference>
<dbReference type="KEGG" id="mtua:CSH63_31845"/>
<keyword evidence="2 5" id="KW-0808">Transferase</keyword>
<dbReference type="PANTHER" id="PTHR10509">
    <property type="entry name" value="O-METHYLTRANSFERASE-RELATED"/>
    <property type="match status" value="1"/>
</dbReference>
<dbReference type="Pfam" id="PF01596">
    <property type="entry name" value="Methyltransf_3"/>
    <property type="match status" value="1"/>
</dbReference>
<dbReference type="EMBL" id="CP024087">
    <property type="protein sequence ID" value="AYF31957.1"/>
    <property type="molecule type" value="Genomic_DNA"/>
</dbReference>
<dbReference type="PANTHER" id="PTHR10509:SF14">
    <property type="entry name" value="CAFFEOYL-COA O-METHYLTRANSFERASE 3-RELATED"/>
    <property type="match status" value="1"/>
</dbReference>
<protein>
    <submittedName>
        <fullName evidence="5">SAM-dependent methyltransferase</fullName>
    </submittedName>
</protein>
<sequence length="256" mass="27550">MAQHVALTPELVDYVRRASLREDDVLRELREVTAGLPAGRAFQVMAEEGQLLALLVALTGARTVLEIGTYTGYSTLCMARALRPGGTVVTCDIDQRWPAIGRPYWERAGVADRIDLRIGDARKTLAELAGEWGVGGADLAFIDADKTGYREYYEAVLPLIRPGGLIVLDNTLFFGRVADPKAGDADTVAVREMNEFLYTDGRVDISLLVMADGITLARKRAGAPAAPRPGDGSPGHSTVLGLSEQSPMPQSSPPWS</sequence>
<dbReference type="RefSeq" id="WP_120573365.1">
    <property type="nucleotide sequence ID" value="NZ_CP024087.1"/>
</dbReference>
<evidence type="ECO:0000256" key="3">
    <source>
        <dbReference type="ARBA" id="ARBA00022691"/>
    </source>
</evidence>
<evidence type="ECO:0000256" key="1">
    <source>
        <dbReference type="ARBA" id="ARBA00022603"/>
    </source>
</evidence>
<accession>A0A386WU37</accession>
<feature type="region of interest" description="Disordered" evidence="4">
    <location>
        <begin position="220"/>
        <end position="256"/>
    </location>
</feature>
<dbReference type="Gene3D" id="3.40.50.150">
    <property type="entry name" value="Vaccinia Virus protein VP39"/>
    <property type="match status" value="1"/>
</dbReference>
<keyword evidence="3" id="KW-0949">S-adenosyl-L-methionine</keyword>
<dbReference type="CDD" id="cd02440">
    <property type="entry name" value="AdoMet_MTases"/>
    <property type="match status" value="1"/>
</dbReference>
<dbReference type="InterPro" id="IPR050362">
    <property type="entry name" value="Cation-dep_OMT"/>
</dbReference>
<evidence type="ECO:0000256" key="2">
    <source>
        <dbReference type="ARBA" id="ARBA00022679"/>
    </source>
</evidence>
<feature type="compositionally biased region" description="Low complexity" evidence="4">
    <location>
        <begin position="222"/>
        <end position="235"/>
    </location>
</feature>
<dbReference type="GO" id="GO:0008171">
    <property type="term" value="F:O-methyltransferase activity"/>
    <property type="evidence" value="ECO:0007669"/>
    <property type="project" value="InterPro"/>
</dbReference>
<evidence type="ECO:0000313" key="5">
    <source>
        <dbReference type="EMBL" id="AYF31957.1"/>
    </source>
</evidence>
<evidence type="ECO:0000256" key="4">
    <source>
        <dbReference type="SAM" id="MobiDB-lite"/>
    </source>
</evidence>
<dbReference type="PROSITE" id="PS51682">
    <property type="entry name" value="SAM_OMT_I"/>
    <property type="match status" value="1"/>
</dbReference>
<dbReference type="SUPFAM" id="SSF53335">
    <property type="entry name" value="S-adenosyl-L-methionine-dependent methyltransferases"/>
    <property type="match status" value="1"/>
</dbReference>
<dbReference type="Proteomes" id="UP000267804">
    <property type="component" value="Chromosome"/>
</dbReference>
<name>A0A386WU37_9ACTN</name>
<dbReference type="InterPro" id="IPR029063">
    <property type="entry name" value="SAM-dependent_MTases_sf"/>
</dbReference>
<dbReference type="InterPro" id="IPR002935">
    <property type="entry name" value="SAM_O-MeTrfase"/>
</dbReference>
<dbReference type="GO" id="GO:0008757">
    <property type="term" value="F:S-adenosylmethionine-dependent methyltransferase activity"/>
    <property type="evidence" value="ECO:0007669"/>
    <property type="project" value="TreeGrafter"/>
</dbReference>
<keyword evidence="1 5" id="KW-0489">Methyltransferase</keyword>
<dbReference type="AlphaFoldDB" id="A0A386WU37"/>
<gene>
    <name evidence="5" type="ORF">CSH63_31845</name>
</gene>
<proteinExistence type="predicted"/>
<organism evidence="5 6">
    <name type="scientific">Micromonospora tulbaghiae</name>
    <dbReference type="NCBI Taxonomy" id="479978"/>
    <lineage>
        <taxon>Bacteria</taxon>
        <taxon>Bacillati</taxon>
        <taxon>Actinomycetota</taxon>
        <taxon>Actinomycetes</taxon>
        <taxon>Micromonosporales</taxon>
        <taxon>Micromonosporaceae</taxon>
        <taxon>Micromonospora</taxon>
    </lineage>
</organism>
<evidence type="ECO:0000313" key="6">
    <source>
        <dbReference type="Proteomes" id="UP000267804"/>
    </source>
</evidence>
<dbReference type="GO" id="GO:0032259">
    <property type="term" value="P:methylation"/>
    <property type="evidence" value="ECO:0007669"/>
    <property type="project" value="UniProtKB-KW"/>
</dbReference>